<gene>
    <name evidence="1" type="ORF">G1H10_24035</name>
</gene>
<dbReference type="AlphaFoldDB" id="A0A6L9SFK4"/>
<evidence type="ECO:0008006" key="3">
    <source>
        <dbReference type="Google" id="ProtNLM"/>
    </source>
</evidence>
<comment type="caution">
    <text evidence="1">The sequence shown here is derived from an EMBL/GenBank/DDBJ whole genome shotgun (WGS) entry which is preliminary data.</text>
</comment>
<dbReference type="Proteomes" id="UP000475214">
    <property type="component" value="Unassembled WGS sequence"/>
</dbReference>
<proteinExistence type="predicted"/>
<keyword evidence="2" id="KW-1185">Reference proteome</keyword>
<protein>
    <recommendedName>
        <fullName evidence="3">Rpn family recombination-promoting nuclease/putative transposase</fullName>
    </recommendedName>
</protein>
<dbReference type="PANTHER" id="PTHR34613:SF1">
    <property type="entry name" value="SLL6017 PROTEIN"/>
    <property type="match status" value="1"/>
</dbReference>
<evidence type="ECO:0000313" key="1">
    <source>
        <dbReference type="EMBL" id="NEE03242.1"/>
    </source>
</evidence>
<reference evidence="1 2" key="1">
    <citation type="submission" date="2020-02" db="EMBL/GenBank/DDBJ databases">
        <authorList>
            <person name="Li X.-J."/>
            <person name="Han X.-M."/>
        </authorList>
    </citation>
    <scope>NUCLEOTIDE SEQUENCE [LARGE SCALE GENOMIC DNA]</scope>
    <source>
        <strain evidence="1 2">CCTCC AB 2017055</strain>
    </source>
</reference>
<dbReference type="EMBL" id="JAAGOA010000020">
    <property type="protein sequence ID" value="NEE03242.1"/>
    <property type="molecule type" value="Genomic_DNA"/>
</dbReference>
<sequence length="293" mass="32580">MITTAHEALHRIFQDDNLLFSRALRNALGVDFPTPRAVSVFTPDLTDIKPVARHADTVLLIETDEQNHLLVIESQTKESDSKRYSWPHYVSYLYTTHKVPVTLLVVCPDAATATWARAPIRIGLPGYPSQITRPWVLGPDNVPPITDTEQAAEDIVWAVFSALTHRLGDKADDILVALAEALNTVDDPGIAGYWAEFTEIGLGNTAARDIWRNLMSTLTYHYPSQLRLQGREEGREEGRAEGQAGAVLEILNARGVDVSEDTRARITDCTDHELLRTWIRRAATATSVEDLFG</sequence>
<accession>A0A6L9SFK4</accession>
<dbReference type="RefSeq" id="WP_163742722.1">
    <property type="nucleotide sequence ID" value="NZ_JAAGOA010000020.1"/>
</dbReference>
<name>A0A6L9SFK4_9ACTN</name>
<organism evidence="1 2">
    <name type="scientific">Phytoactinopolyspora halotolerans</name>
    <dbReference type="NCBI Taxonomy" id="1981512"/>
    <lineage>
        <taxon>Bacteria</taxon>
        <taxon>Bacillati</taxon>
        <taxon>Actinomycetota</taxon>
        <taxon>Actinomycetes</taxon>
        <taxon>Jiangellales</taxon>
        <taxon>Jiangellaceae</taxon>
        <taxon>Phytoactinopolyspora</taxon>
    </lineage>
</organism>
<dbReference type="PANTHER" id="PTHR34613">
    <property type="entry name" value="SLL0800 PROTEIN"/>
    <property type="match status" value="1"/>
</dbReference>
<evidence type="ECO:0000313" key="2">
    <source>
        <dbReference type="Proteomes" id="UP000475214"/>
    </source>
</evidence>